<evidence type="ECO:0000313" key="2">
    <source>
        <dbReference type="Proteomes" id="UP000002318"/>
    </source>
</evidence>
<protein>
    <submittedName>
        <fullName evidence="1">Esterase</fullName>
    </submittedName>
</protein>
<dbReference type="SUPFAM" id="SSF53474">
    <property type="entry name" value="alpha/beta-Hydrolases"/>
    <property type="match status" value="1"/>
</dbReference>
<dbReference type="InterPro" id="IPR029058">
    <property type="entry name" value="AB_hydrolase_fold"/>
</dbReference>
<proteinExistence type="predicted"/>
<dbReference type="RefSeq" id="WP_013252749.1">
    <property type="nucleotide sequence ID" value="NC_014364.1"/>
</dbReference>
<evidence type="ECO:0000313" key="1">
    <source>
        <dbReference type="EMBL" id="ADK79285.1"/>
    </source>
</evidence>
<dbReference type="GO" id="GO:0016747">
    <property type="term" value="F:acyltransferase activity, transferring groups other than amino-acyl groups"/>
    <property type="evidence" value="ECO:0007669"/>
    <property type="project" value="TreeGrafter"/>
</dbReference>
<dbReference type="Gene3D" id="3.40.50.1820">
    <property type="entry name" value="alpha/beta hydrolase"/>
    <property type="match status" value="1"/>
</dbReference>
<dbReference type="InterPro" id="IPR000801">
    <property type="entry name" value="Esterase-like"/>
</dbReference>
<dbReference type="eggNOG" id="COG0627">
    <property type="taxonomic scope" value="Bacteria"/>
</dbReference>
<reference evidence="1 2" key="1">
    <citation type="journal article" date="2010" name="Stand. Genomic Sci.">
        <title>Complete genome sequence of Spirochaeta smaragdinae type strain (SEBR 4228).</title>
        <authorList>
            <person name="Mavromatis K."/>
            <person name="Yasawong M."/>
            <person name="Chertkov O."/>
            <person name="Lapidus A."/>
            <person name="Lucas S."/>
            <person name="Nolan M."/>
            <person name="Del Rio T.G."/>
            <person name="Tice H."/>
            <person name="Cheng J.F."/>
            <person name="Pitluck S."/>
            <person name="Liolios K."/>
            <person name="Ivanova N."/>
            <person name="Tapia R."/>
            <person name="Han C."/>
            <person name="Bruce D."/>
            <person name="Goodwin L."/>
            <person name="Pati A."/>
            <person name="Chen A."/>
            <person name="Palaniappan K."/>
            <person name="Land M."/>
            <person name="Hauser L."/>
            <person name="Chang Y.J."/>
            <person name="Jeffries C.D."/>
            <person name="Detter J.C."/>
            <person name="Rohde M."/>
            <person name="Brambilla E."/>
            <person name="Spring S."/>
            <person name="Goker M."/>
            <person name="Sikorski J."/>
            <person name="Woyke T."/>
            <person name="Bristow J."/>
            <person name="Eisen J.A."/>
            <person name="Markowitz V."/>
            <person name="Hugenholtz P."/>
            <person name="Klenk H.P."/>
            <person name="Kyrpides N.C."/>
        </authorList>
    </citation>
    <scope>NUCLEOTIDE SEQUENCE [LARGE SCALE GENOMIC DNA]</scope>
    <source>
        <strain evidence="2">DSM 11293 / JCM 15392 / SEBR 4228</strain>
    </source>
</reference>
<gene>
    <name evidence="1" type="ordered locus">Spirs_0128</name>
</gene>
<keyword evidence="2" id="KW-1185">Reference proteome</keyword>
<dbReference type="EMBL" id="CP002116">
    <property type="protein sequence ID" value="ADK79285.1"/>
    <property type="molecule type" value="Genomic_DNA"/>
</dbReference>
<accession>E1R8E1</accession>
<dbReference type="STRING" id="573413.Spirs_0128"/>
<dbReference type="InterPro" id="IPR050583">
    <property type="entry name" value="Mycobacterial_A85_antigen"/>
</dbReference>
<dbReference type="PANTHER" id="PTHR48098">
    <property type="entry name" value="ENTEROCHELIN ESTERASE-RELATED"/>
    <property type="match status" value="1"/>
</dbReference>
<dbReference type="Proteomes" id="UP000002318">
    <property type="component" value="Chromosome"/>
</dbReference>
<dbReference type="HOGENOM" id="CLU_037618_3_0_12"/>
<dbReference type="KEGG" id="ssm:Spirs_0128"/>
<dbReference type="Pfam" id="PF00756">
    <property type="entry name" value="Esterase"/>
    <property type="match status" value="1"/>
</dbReference>
<dbReference type="OrthoDB" id="9803578at2"/>
<dbReference type="PANTHER" id="PTHR48098:SF1">
    <property type="entry name" value="DIACYLGLYCEROL ACYLTRANSFERASE_MYCOLYLTRANSFERASE AG85A"/>
    <property type="match status" value="1"/>
</dbReference>
<organism evidence="1 2">
    <name type="scientific">Sediminispirochaeta smaragdinae (strain DSM 11293 / JCM 15392 / SEBR 4228)</name>
    <name type="common">Spirochaeta smaragdinae</name>
    <dbReference type="NCBI Taxonomy" id="573413"/>
    <lineage>
        <taxon>Bacteria</taxon>
        <taxon>Pseudomonadati</taxon>
        <taxon>Spirochaetota</taxon>
        <taxon>Spirochaetia</taxon>
        <taxon>Spirochaetales</taxon>
        <taxon>Spirochaetaceae</taxon>
        <taxon>Sediminispirochaeta</taxon>
    </lineage>
</organism>
<sequence length="258" mass="29731">MILRGSFFSQILEMETGLSILIPNRTIDTPPYRVAYLLHGLCGRNGDWLDYTMLPAYAEVFDIMFIMPEVARSFYTDMVFGQKFFTYIHQELPVIVKKVFNISAKREDTLVIGASMGGYGALKCALSYPDQYGYCAAFSSACLFLKEGLERQQRYGKTAEMEKQYGKQLLNDFESIFGQALEWKPEYELLELAKSRPAPPRLYLACGTADHLKDENQRFSHELEKLNIPHRYEEWPGGHDWNFFNKALEKALRGINEV</sequence>
<name>E1R8E1_SEDSS</name>
<dbReference type="AlphaFoldDB" id="E1R8E1"/>